<proteinExistence type="predicted"/>
<name>A0AAD3DQ28_9CHLO</name>
<dbReference type="Proteomes" id="UP001054857">
    <property type="component" value="Unassembled WGS sequence"/>
</dbReference>
<comment type="caution">
    <text evidence="1">The sequence shown here is derived from an EMBL/GenBank/DDBJ whole genome shotgun (WGS) entry which is preliminary data.</text>
</comment>
<organism evidence="1 2">
    <name type="scientific">Astrephomene gubernaculifera</name>
    <dbReference type="NCBI Taxonomy" id="47775"/>
    <lineage>
        <taxon>Eukaryota</taxon>
        <taxon>Viridiplantae</taxon>
        <taxon>Chlorophyta</taxon>
        <taxon>core chlorophytes</taxon>
        <taxon>Chlorophyceae</taxon>
        <taxon>CS clade</taxon>
        <taxon>Chlamydomonadales</taxon>
        <taxon>Astrephomenaceae</taxon>
        <taxon>Astrephomene</taxon>
    </lineage>
</organism>
<accession>A0AAD3DQ28</accession>
<reference evidence="1 2" key="1">
    <citation type="journal article" date="2021" name="Sci. Rep.">
        <title>Genome sequencing of the multicellular alga Astrephomene provides insights into convergent evolution of germ-soma differentiation.</title>
        <authorList>
            <person name="Yamashita S."/>
            <person name="Yamamoto K."/>
            <person name="Matsuzaki R."/>
            <person name="Suzuki S."/>
            <person name="Yamaguchi H."/>
            <person name="Hirooka S."/>
            <person name="Minakuchi Y."/>
            <person name="Miyagishima S."/>
            <person name="Kawachi M."/>
            <person name="Toyoda A."/>
            <person name="Nozaki H."/>
        </authorList>
    </citation>
    <scope>NUCLEOTIDE SEQUENCE [LARGE SCALE GENOMIC DNA]</scope>
    <source>
        <strain evidence="1 2">NIES-4017</strain>
    </source>
</reference>
<evidence type="ECO:0000313" key="1">
    <source>
        <dbReference type="EMBL" id="GFR44867.1"/>
    </source>
</evidence>
<keyword evidence="2" id="KW-1185">Reference proteome</keyword>
<dbReference type="AlphaFoldDB" id="A0AAD3DQ28"/>
<sequence length="162" mass="17967">MALNAATNGADAMAVTDAENWRIRVKHEQKTAKDFQNEWGYLTSPGTPTHLKQPHARSTVKYFAGHSEYTLLQKKIPLTGADAERAVAQEEEYLATASLNGGRPTTALQATLYSHSKRMDYIGNHDMALETTSRVYGSRHTLEQFGVSQYGLKETRSKLPPA</sequence>
<gene>
    <name evidence="1" type="ORF">Agub_g6210</name>
</gene>
<evidence type="ECO:0000313" key="2">
    <source>
        <dbReference type="Proteomes" id="UP001054857"/>
    </source>
</evidence>
<protein>
    <submittedName>
        <fullName evidence="1">Uncharacterized protein</fullName>
    </submittedName>
</protein>
<dbReference type="EMBL" id="BMAR01000008">
    <property type="protein sequence ID" value="GFR44867.1"/>
    <property type="molecule type" value="Genomic_DNA"/>
</dbReference>